<feature type="compositionally biased region" description="Polar residues" evidence="2">
    <location>
        <begin position="211"/>
        <end position="226"/>
    </location>
</feature>
<evidence type="ECO:0000256" key="1">
    <source>
        <dbReference type="ARBA" id="ARBA00005536"/>
    </source>
</evidence>
<name>A0A6J1DR13_MOMCH</name>
<dbReference type="KEGG" id="mcha:111022352"/>
<dbReference type="AlphaFoldDB" id="A0A6J1DR13"/>
<proteinExistence type="inferred from homology"/>
<dbReference type="PANTHER" id="PTHR12161">
    <property type="entry name" value="IST1 FAMILY MEMBER"/>
    <property type="match status" value="1"/>
</dbReference>
<dbReference type="Proteomes" id="UP000504603">
    <property type="component" value="Unplaced"/>
</dbReference>
<dbReference type="OrthoDB" id="29853at2759"/>
<evidence type="ECO:0000313" key="3">
    <source>
        <dbReference type="Proteomes" id="UP000504603"/>
    </source>
</evidence>
<sequence>MSLLNQLFNRGVFAGKCKTCLSLAISRIKLLQNKRDLQLKHMHKEIAQFLQAGQEPIARIRVEHVIREQNIWAAYEILELFCEFVLARVPIIESQRECPVELREAISSIIFAAPRCSDLPDLLQLKNLFAVKYGKEFVSAISDLRPDSGVNRSIIEKLSVSAPPGELKLKVMKEIAQEHGLNWDSSNTASEFSKTHEDLLGGPKVVHGAAASQTPLQHGSSNSSGTARPVVSPTGKQEPDRHHTFSPINNTTINEIKPASKNFNFKPEVDAKLDTIPPPSDILEKARAAIASAERATAAARVAAELTNVNLGAMKLEGGAQASDC</sequence>
<dbReference type="RefSeq" id="XP_022155211.1">
    <property type="nucleotide sequence ID" value="XM_022299519.1"/>
</dbReference>
<dbReference type="GeneID" id="111022352"/>
<dbReference type="Pfam" id="PF03398">
    <property type="entry name" value="Ist1"/>
    <property type="match status" value="1"/>
</dbReference>
<dbReference type="PANTHER" id="PTHR12161:SF81">
    <property type="entry name" value="OS01G0687700 PROTEIN"/>
    <property type="match status" value="1"/>
</dbReference>
<evidence type="ECO:0000313" key="4">
    <source>
        <dbReference type="RefSeq" id="XP_022155211.1"/>
    </source>
</evidence>
<reference evidence="4" key="1">
    <citation type="submission" date="2025-08" db="UniProtKB">
        <authorList>
            <consortium name="RefSeq"/>
        </authorList>
    </citation>
    <scope>IDENTIFICATION</scope>
    <source>
        <strain evidence="4">OHB3-1</strain>
    </source>
</reference>
<feature type="region of interest" description="Disordered" evidence="2">
    <location>
        <begin position="211"/>
        <end position="250"/>
    </location>
</feature>
<gene>
    <name evidence="4" type="primary">LOC111022352</name>
</gene>
<keyword evidence="3" id="KW-1185">Reference proteome</keyword>
<accession>A0A6J1DR13</accession>
<dbReference type="FunFam" id="1.20.1260.60:FF:000003">
    <property type="entry name" value="IST1-like protein isoform A"/>
    <property type="match status" value="1"/>
</dbReference>
<comment type="similarity">
    <text evidence="1">Belongs to the IST1 family.</text>
</comment>
<dbReference type="InterPro" id="IPR005061">
    <property type="entry name" value="Ist1"/>
</dbReference>
<protein>
    <submittedName>
        <fullName evidence="4">IST1 homolog</fullName>
    </submittedName>
</protein>
<evidence type="ECO:0000256" key="2">
    <source>
        <dbReference type="SAM" id="MobiDB-lite"/>
    </source>
</evidence>
<dbReference type="Gene3D" id="1.20.1260.60">
    <property type="entry name" value="Vacuolar protein sorting-associated protein Ist1"/>
    <property type="match status" value="1"/>
</dbReference>
<dbReference type="GO" id="GO:0015031">
    <property type="term" value="P:protein transport"/>
    <property type="evidence" value="ECO:0007669"/>
    <property type="project" value="InterPro"/>
</dbReference>
<organism evidence="3 4">
    <name type="scientific">Momordica charantia</name>
    <name type="common">Bitter gourd</name>
    <name type="synonym">Balsam pear</name>
    <dbReference type="NCBI Taxonomy" id="3673"/>
    <lineage>
        <taxon>Eukaryota</taxon>
        <taxon>Viridiplantae</taxon>
        <taxon>Streptophyta</taxon>
        <taxon>Embryophyta</taxon>
        <taxon>Tracheophyta</taxon>
        <taxon>Spermatophyta</taxon>
        <taxon>Magnoliopsida</taxon>
        <taxon>eudicotyledons</taxon>
        <taxon>Gunneridae</taxon>
        <taxon>Pentapetalae</taxon>
        <taxon>rosids</taxon>
        <taxon>fabids</taxon>
        <taxon>Cucurbitales</taxon>
        <taxon>Cucurbitaceae</taxon>
        <taxon>Momordiceae</taxon>
        <taxon>Momordica</taxon>
    </lineage>
</organism>
<dbReference type="InterPro" id="IPR042277">
    <property type="entry name" value="IST1-like"/>
</dbReference>